<evidence type="ECO:0000256" key="3">
    <source>
        <dbReference type="SAM" id="Phobius"/>
    </source>
</evidence>
<dbReference type="InterPro" id="IPR012338">
    <property type="entry name" value="Beta-lactam/transpept-like"/>
</dbReference>
<dbReference type="PANTHER" id="PTHR30627:SF1">
    <property type="entry name" value="PEPTIDOGLYCAN D,D-TRANSPEPTIDASE FTSI"/>
    <property type="match status" value="1"/>
</dbReference>
<dbReference type="RefSeq" id="WP_209795335.1">
    <property type="nucleotide sequence ID" value="NZ_JAGGJZ010000001.1"/>
</dbReference>
<organism evidence="5 6">
    <name type="scientific">Clostridium moniliforme</name>
    <dbReference type="NCBI Taxonomy" id="39489"/>
    <lineage>
        <taxon>Bacteria</taxon>
        <taxon>Bacillati</taxon>
        <taxon>Bacillota</taxon>
        <taxon>Clostridia</taxon>
        <taxon>Eubacteriales</taxon>
        <taxon>Clostridiaceae</taxon>
        <taxon>Clostridium</taxon>
    </lineage>
</organism>
<keyword evidence="3" id="KW-1133">Transmembrane helix</keyword>
<evidence type="ECO:0000259" key="4">
    <source>
        <dbReference type="Pfam" id="PF00905"/>
    </source>
</evidence>
<keyword evidence="3" id="KW-0812">Transmembrane</keyword>
<dbReference type="Gene3D" id="3.40.710.10">
    <property type="entry name" value="DD-peptidase/beta-lactamase superfamily"/>
    <property type="match status" value="1"/>
</dbReference>
<evidence type="ECO:0000256" key="2">
    <source>
        <dbReference type="ARBA" id="ARBA00023136"/>
    </source>
</evidence>
<keyword evidence="5" id="KW-0131">Cell cycle</keyword>
<comment type="caution">
    <text evidence="5">The sequence shown here is derived from an EMBL/GenBank/DDBJ whole genome shotgun (WGS) entry which is preliminary data.</text>
</comment>
<dbReference type="GO" id="GO:0051301">
    <property type="term" value="P:cell division"/>
    <property type="evidence" value="ECO:0007669"/>
    <property type="project" value="UniProtKB-KW"/>
</dbReference>
<name>A0ABS4EX77_9CLOT</name>
<dbReference type="Proteomes" id="UP000783390">
    <property type="component" value="Unassembled WGS sequence"/>
</dbReference>
<evidence type="ECO:0000256" key="1">
    <source>
        <dbReference type="ARBA" id="ARBA00004370"/>
    </source>
</evidence>
<sequence>MKRINLYRCKILLGLLISIFFALSVRLYFLNIHPTERVEANYKNHQTESISDNRYMFLDTNGKDLIDYKKTYVLVIDSKPFSLNNYGETLEDLMALNFIMKGEDNTFNYVDVMKSQGKLYYTISEETYNKIKKLKNLKGVYTFIRDNVDKKEAWSVNGMLSNINDKNIVKGSIEEEIYNNIKYNELPRKKFYLDEKNIYSTSELDINKNNKNLKLTIDKEFENKIRKVLSNEKYLKYDNIGVIIMEKESGKIKSLVQKNESKANINLGIEGIGYEPGSIYKLITYGAALEEGLVTPYNTVNCNGKMCNGRVHGNITISDGLTKSCNDVFGAIGRKVGYEKLMEYSEKLGLFKRVIGIEGEGRNETKGVKPLNEDPTNNNKMALIPIGQSINVSPIQMLGAINTFVNNGVYVKPYILEGILDTEDKVIKEYNTKKEKLFTETTSKILKSGMQQVVLNGTGKSAFVDGVNMGGKTGSSSSSNNTTHGWFVGYFTMENKEYTMIVFIPDLVEKENEDIGGGNTSAPIFKDIVLELKSK</sequence>
<feature type="transmembrane region" description="Helical" evidence="3">
    <location>
        <begin position="12"/>
        <end position="29"/>
    </location>
</feature>
<protein>
    <submittedName>
        <fullName evidence="5">Cell division protein FtsI/penicillin-binding protein 2</fullName>
    </submittedName>
</protein>
<reference evidence="5 6" key="1">
    <citation type="submission" date="2021-03" db="EMBL/GenBank/DDBJ databases">
        <title>Genomic Encyclopedia of Type Strains, Phase IV (KMG-IV): sequencing the most valuable type-strain genomes for metagenomic binning, comparative biology and taxonomic classification.</title>
        <authorList>
            <person name="Goeker M."/>
        </authorList>
    </citation>
    <scope>NUCLEOTIDE SEQUENCE [LARGE SCALE GENOMIC DNA]</scope>
    <source>
        <strain evidence="5 6">DSM 3984</strain>
    </source>
</reference>
<accession>A0ABS4EX77</accession>
<keyword evidence="2 3" id="KW-0472">Membrane</keyword>
<keyword evidence="6" id="KW-1185">Reference proteome</keyword>
<dbReference type="Pfam" id="PF00905">
    <property type="entry name" value="Transpeptidase"/>
    <property type="match status" value="1"/>
</dbReference>
<evidence type="ECO:0000313" key="6">
    <source>
        <dbReference type="Proteomes" id="UP000783390"/>
    </source>
</evidence>
<keyword evidence="5" id="KW-0132">Cell division</keyword>
<feature type="domain" description="Penicillin-binding protein transpeptidase" evidence="4">
    <location>
        <begin position="241"/>
        <end position="529"/>
    </location>
</feature>
<dbReference type="InterPro" id="IPR050515">
    <property type="entry name" value="Beta-lactam/transpept"/>
</dbReference>
<dbReference type="EMBL" id="JAGGJZ010000001">
    <property type="protein sequence ID" value="MBP1888599.1"/>
    <property type="molecule type" value="Genomic_DNA"/>
</dbReference>
<proteinExistence type="predicted"/>
<dbReference type="PANTHER" id="PTHR30627">
    <property type="entry name" value="PEPTIDOGLYCAN D,D-TRANSPEPTIDASE"/>
    <property type="match status" value="1"/>
</dbReference>
<evidence type="ECO:0000313" key="5">
    <source>
        <dbReference type="EMBL" id="MBP1888599.1"/>
    </source>
</evidence>
<gene>
    <name evidence="5" type="ORF">J2Z53_000178</name>
</gene>
<comment type="subcellular location">
    <subcellularLocation>
        <location evidence="1">Membrane</location>
    </subcellularLocation>
</comment>
<dbReference type="SUPFAM" id="SSF56601">
    <property type="entry name" value="beta-lactamase/transpeptidase-like"/>
    <property type="match status" value="1"/>
</dbReference>
<dbReference type="InterPro" id="IPR001460">
    <property type="entry name" value="PCN-bd_Tpept"/>
</dbReference>